<reference evidence="4" key="1">
    <citation type="submission" date="2015-07" db="EMBL/GenBank/DDBJ databases">
        <authorList>
            <person name="Rodrigo-Torres Lidia"/>
            <person name="Arahal R.David."/>
        </authorList>
    </citation>
    <scope>NUCLEOTIDE SEQUENCE [LARGE SCALE GENOMIC DNA]</scope>
    <source>
        <strain evidence="4">CECT 5096</strain>
    </source>
</reference>
<dbReference type="Proteomes" id="UP000049983">
    <property type="component" value="Unassembled WGS sequence"/>
</dbReference>
<accession>A0A0M6Z7B9</accession>
<dbReference type="Pfam" id="PF13202">
    <property type="entry name" value="EF-hand_5"/>
    <property type="match status" value="2"/>
</dbReference>
<feature type="chain" id="PRO_5009787680" evidence="1">
    <location>
        <begin position="23"/>
        <end position="76"/>
    </location>
</feature>
<dbReference type="InterPro" id="IPR011992">
    <property type="entry name" value="EF-hand-dom_pair"/>
</dbReference>
<dbReference type="RefSeq" id="WP_055115256.1">
    <property type="nucleotide sequence ID" value="NZ_CANKXR010000002.1"/>
</dbReference>
<dbReference type="PROSITE" id="PS50222">
    <property type="entry name" value="EF_HAND_2"/>
    <property type="match status" value="1"/>
</dbReference>
<gene>
    <name evidence="3" type="ORF">LA5096_01329</name>
</gene>
<dbReference type="InterPro" id="IPR018247">
    <property type="entry name" value="EF_Hand_1_Ca_BS"/>
</dbReference>
<name>A0A0M6Z7B9_9HYPH</name>
<keyword evidence="4" id="KW-1185">Reference proteome</keyword>
<keyword evidence="1" id="KW-0732">Signal</keyword>
<organism evidence="3 4">
    <name type="scientific">Roseibium album</name>
    <dbReference type="NCBI Taxonomy" id="311410"/>
    <lineage>
        <taxon>Bacteria</taxon>
        <taxon>Pseudomonadati</taxon>
        <taxon>Pseudomonadota</taxon>
        <taxon>Alphaproteobacteria</taxon>
        <taxon>Hyphomicrobiales</taxon>
        <taxon>Stappiaceae</taxon>
        <taxon>Roseibium</taxon>
    </lineage>
</organism>
<evidence type="ECO:0000313" key="4">
    <source>
        <dbReference type="Proteomes" id="UP000049983"/>
    </source>
</evidence>
<dbReference type="Gene3D" id="1.10.238.10">
    <property type="entry name" value="EF-hand"/>
    <property type="match status" value="1"/>
</dbReference>
<evidence type="ECO:0000259" key="2">
    <source>
        <dbReference type="PROSITE" id="PS50222"/>
    </source>
</evidence>
<feature type="signal peptide" evidence="1">
    <location>
        <begin position="1"/>
        <end position="22"/>
    </location>
</feature>
<dbReference type="PROSITE" id="PS00018">
    <property type="entry name" value="EF_HAND_1"/>
    <property type="match status" value="2"/>
</dbReference>
<dbReference type="SUPFAM" id="SSF47473">
    <property type="entry name" value="EF-hand"/>
    <property type="match status" value="1"/>
</dbReference>
<dbReference type="OrthoDB" id="7679187at2"/>
<dbReference type="InterPro" id="IPR002048">
    <property type="entry name" value="EF_hand_dom"/>
</dbReference>
<feature type="domain" description="EF-hand" evidence="2">
    <location>
        <begin position="27"/>
        <end position="53"/>
    </location>
</feature>
<dbReference type="EMBL" id="CXWC01000002">
    <property type="protein sequence ID" value="CTQ67092.1"/>
    <property type="molecule type" value="Genomic_DNA"/>
</dbReference>
<proteinExistence type="predicted"/>
<protein>
    <submittedName>
        <fullName evidence="3">EF hand</fullName>
    </submittedName>
</protein>
<dbReference type="GO" id="GO:0005509">
    <property type="term" value="F:calcium ion binding"/>
    <property type="evidence" value="ECO:0007669"/>
    <property type="project" value="InterPro"/>
</dbReference>
<sequence>MSKRLTAALLIGAFTASTAALAQGMSFETIDSNQDGFVSFEEITTAVPDLSEDVFKAADANQDNLLDPAEFAAVQP</sequence>
<evidence type="ECO:0000313" key="3">
    <source>
        <dbReference type="EMBL" id="CTQ67092.1"/>
    </source>
</evidence>
<dbReference type="AlphaFoldDB" id="A0A0M6Z7B9"/>
<evidence type="ECO:0000256" key="1">
    <source>
        <dbReference type="SAM" id="SignalP"/>
    </source>
</evidence>
<dbReference type="GeneID" id="97668754"/>